<evidence type="ECO:0000256" key="1">
    <source>
        <dbReference type="SAM" id="MobiDB-lite"/>
    </source>
</evidence>
<feature type="region of interest" description="Disordered" evidence="1">
    <location>
        <begin position="1"/>
        <end position="66"/>
    </location>
</feature>
<organism evidence="3 4">
    <name type="scientific">Dreissena polymorpha</name>
    <name type="common">Zebra mussel</name>
    <name type="synonym">Mytilus polymorpha</name>
    <dbReference type="NCBI Taxonomy" id="45954"/>
    <lineage>
        <taxon>Eukaryota</taxon>
        <taxon>Metazoa</taxon>
        <taxon>Spiralia</taxon>
        <taxon>Lophotrochozoa</taxon>
        <taxon>Mollusca</taxon>
        <taxon>Bivalvia</taxon>
        <taxon>Autobranchia</taxon>
        <taxon>Heteroconchia</taxon>
        <taxon>Euheterodonta</taxon>
        <taxon>Imparidentia</taxon>
        <taxon>Neoheterodontei</taxon>
        <taxon>Myida</taxon>
        <taxon>Dreissenoidea</taxon>
        <taxon>Dreissenidae</taxon>
        <taxon>Dreissena</taxon>
    </lineage>
</organism>
<keyword evidence="4" id="KW-1185">Reference proteome</keyword>
<sequence>MDSTTLSADDRTDCDMNSTGMGVRHYRRSRIHPSGQLQRGAVRDNPPGPGRHLHHNRAWQPARTSF</sequence>
<evidence type="ECO:0000313" key="2">
    <source>
        <dbReference type="EMBL" id="KAH3857971.1"/>
    </source>
</evidence>
<gene>
    <name evidence="2" type="ORF">DPMN_100589</name>
    <name evidence="3" type="ORF">DPMN_100682</name>
</gene>
<reference evidence="3" key="2">
    <citation type="submission" date="2020-11" db="EMBL/GenBank/DDBJ databases">
        <authorList>
            <person name="McCartney M.A."/>
            <person name="Auch B."/>
            <person name="Kono T."/>
            <person name="Mallez S."/>
            <person name="Becker A."/>
            <person name="Gohl D.M."/>
            <person name="Silverstein K.A.T."/>
            <person name="Koren S."/>
            <person name="Bechman K.B."/>
            <person name="Herman A."/>
            <person name="Abrahante J.E."/>
            <person name="Garbe J."/>
        </authorList>
    </citation>
    <scope>NUCLEOTIDE SEQUENCE</scope>
    <source>
        <strain evidence="3">Duluth1</strain>
        <tissue evidence="3">Whole animal</tissue>
    </source>
</reference>
<proteinExistence type="predicted"/>
<dbReference type="AlphaFoldDB" id="A0A9D4LI00"/>
<dbReference type="EMBL" id="JAIWYP010000003">
    <property type="protein sequence ID" value="KAH3858063.1"/>
    <property type="molecule type" value="Genomic_DNA"/>
</dbReference>
<protein>
    <submittedName>
        <fullName evidence="3">Uncharacterized protein</fullName>
    </submittedName>
</protein>
<accession>A0A9D4LI00</accession>
<name>A0A9D4LI00_DREPO</name>
<dbReference type="Proteomes" id="UP000828390">
    <property type="component" value="Unassembled WGS sequence"/>
</dbReference>
<evidence type="ECO:0000313" key="4">
    <source>
        <dbReference type="Proteomes" id="UP000828390"/>
    </source>
</evidence>
<reference evidence="3" key="1">
    <citation type="journal article" date="2019" name="bioRxiv">
        <title>The Genome of the Zebra Mussel, Dreissena polymorpha: A Resource for Invasive Species Research.</title>
        <authorList>
            <person name="McCartney M.A."/>
            <person name="Auch B."/>
            <person name="Kono T."/>
            <person name="Mallez S."/>
            <person name="Zhang Y."/>
            <person name="Obille A."/>
            <person name="Becker A."/>
            <person name="Abrahante J.E."/>
            <person name="Garbe J."/>
            <person name="Badalamenti J.P."/>
            <person name="Herman A."/>
            <person name="Mangelson H."/>
            <person name="Liachko I."/>
            <person name="Sullivan S."/>
            <person name="Sone E.D."/>
            <person name="Koren S."/>
            <person name="Silverstein K.A.T."/>
            <person name="Beckman K.B."/>
            <person name="Gohl D.M."/>
        </authorList>
    </citation>
    <scope>NUCLEOTIDE SEQUENCE</scope>
    <source>
        <strain evidence="3">Duluth1</strain>
        <tissue evidence="3">Whole animal</tissue>
    </source>
</reference>
<dbReference type="EMBL" id="JAIWYP010000003">
    <property type="protein sequence ID" value="KAH3857971.1"/>
    <property type="molecule type" value="Genomic_DNA"/>
</dbReference>
<evidence type="ECO:0000313" key="3">
    <source>
        <dbReference type="EMBL" id="KAH3858063.1"/>
    </source>
</evidence>
<comment type="caution">
    <text evidence="3">The sequence shown here is derived from an EMBL/GenBank/DDBJ whole genome shotgun (WGS) entry which is preliminary data.</text>
</comment>